<reference evidence="9 10" key="1">
    <citation type="submission" date="2020-08" db="EMBL/GenBank/DDBJ databases">
        <title>Genome public.</title>
        <authorList>
            <person name="Liu C."/>
            <person name="Sun Q."/>
        </authorList>
    </citation>
    <scope>NUCLEOTIDE SEQUENCE [LARGE SCALE GENOMIC DNA]</scope>
    <source>
        <strain evidence="9 10">NSJ-35</strain>
    </source>
</reference>
<dbReference type="InterPro" id="IPR013762">
    <property type="entry name" value="Integrase-like_cat_sf"/>
</dbReference>
<keyword evidence="3" id="KW-0229">DNA integration</keyword>
<evidence type="ECO:0000256" key="2">
    <source>
        <dbReference type="ARBA" id="ARBA00008857"/>
    </source>
</evidence>
<accession>A0ABR7EDW3</accession>
<feature type="domain" description="Tyr recombinase" evidence="7">
    <location>
        <begin position="108"/>
        <end position="293"/>
    </location>
</feature>
<gene>
    <name evidence="9" type="ORF">H8S18_05800</name>
</gene>
<evidence type="ECO:0000256" key="5">
    <source>
        <dbReference type="ARBA" id="ARBA00023172"/>
    </source>
</evidence>
<dbReference type="SUPFAM" id="SSF56349">
    <property type="entry name" value="DNA breaking-rejoining enzymes"/>
    <property type="match status" value="1"/>
</dbReference>
<evidence type="ECO:0000256" key="3">
    <source>
        <dbReference type="ARBA" id="ARBA00022908"/>
    </source>
</evidence>
<comment type="similarity">
    <text evidence="2">Belongs to the 'phage' integrase family.</text>
</comment>
<dbReference type="Proteomes" id="UP000606889">
    <property type="component" value="Unassembled WGS sequence"/>
</dbReference>
<evidence type="ECO:0000313" key="9">
    <source>
        <dbReference type="EMBL" id="MBC5647843.1"/>
    </source>
</evidence>
<dbReference type="InterPro" id="IPR044068">
    <property type="entry name" value="CB"/>
</dbReference>
<dbReference type="PANTHER" id="PTHR30349:SF41">
    <property type="entry name" value="INTEGRASE_RECOMBINASE PROTEIN MJ0367-RELATED"/>
    <property type="match status" value="1"/>
</dbReference>
<dbReference type="EMBL" id="JACOON010000002">
    <property type="protein sequence ID" value="MBC5647843.1"/>
    <property type="molecule type" value="Genomic_DNA"/>
</dbReference>
<dbReference type="RefSeq" id="WP_186857353.1">
    <property type="nucleotide sequence ID" value="NZ_JACOON010000002.1"/>
</dbReference>
<evidence type="ECO:0000313" key="10">
    <source>
        <dbReference type="Proteomes" id="UP000606889"/>
    </source>
</evidence>
<dbReference type="InterPro" id="IPR050090">
    <property type="entry name" value="Tyrosine_recombinase_XerCD"/>
</dbReference>
<evidence type="ECO:0000256" key="1">
    <source>
        <dbReference type="ARBA" id="ARBA00003283"/>
    </source>
</evidence>
<name>A0ABR7EDW3_9FIRM</name>
<dbReference type="PANTHER" id="PTHR30349">
    <property type="entry name" value="PHAGE INTEGRASE-RELATED"/>
    <property type="match status" value="1"/>
</dbReference>
<dbReference type="InterPro" id="IPR002104">
    <property type="entry name" value="Integrase_catalytic"/>
</dbReference>
<dbReference type="PROSITE" id="PS51900">
    <property type="entry name" value="CB"/>
    <property type="match status" value="1"/>
</dbReference>
<evidence type="ECO:0000259" key="8">
    <source>
        <dbReference type="PROSITE" id="PS51900"/>
    </source>
</evidence>
<keyword evidence="10" id="KW-1185">Reference proteome</keyword>
<keyword evidence="4 6" id="KW-0238">DNA-binding</keyword>
<comment type="function">
    <text evidence="1">Site-specific tyrosine recombinase, which acts by catalyzing the cutting and rejoining of the recombining DNA molecules.</text>
</comment>
<evidence type="ECO:0000256" key="4">
    <source>
        <dbReference type="ARBA" id="ARBA00023125"/>
    </source>
</evidence>
<keyword evidence="5" id="KW-0233">DNA recombination</keyword>
<dbReference type="Pfam" id="PF00589">
    <property type="entry name" value="Phage_integrase"/>
    <property type="match status" value="1"/>
</dbReference>
<dbReference type="InterPro" id="IPR011010">
    <property type="entry name" value="DNA_brk_join_enz"/>
</dbReference>
<dbReference type="Pfam" id="PF02899">
    <property type="entry name" value="Phage_int_SAM_1"/>
    <property type="match status" value="1"/>
</dbReference>
<organism evidence="9 10">
    <name type="scientific">Christensenella tenuis</name>
    <dbReference type="NCBI Taxonomy" id="2763033"/>
    <lineage>
        <taxon>Bacteria</taxon>
        <taxon>Bacillati</taxon>
        <taxon>Bacillota</taxon>
        <taxon>Clostridia</taxon>
        <taxon>Christensenellales</taxon>
        <taxon>Christensenellaceae</taxon>
        <taxon>Christensenella</taxon>
    </lineage>
</organism>
<dbReference type="InterPro" id="IPR004107">
    <property type="entry name" value="Integrase_SAM-like_N"/>
</dbReference>
<evidence type="ECO:0000256" key="6">
    <source>
        <dbReference type="PROSITE-ProRule" id="PRU01248"/>
    </source>
</evidence>
<dbReference type="InterPro" id="IPR010998">
    <property type="entry name" value="Integrase_recombinase_N"/>
</dbReference>
<evidence type="ECO:0000259" key="7">
    <source>
        <dbReference type="PROSITE" id="PS51898"/>
    </source>
</evidence>
<dbReference type="Gene3D" id="1.10.150.130">
    <property type="match status" value="1"/>
</dbReference>
<feature type="domain" description="Core-binding (CB)" evidence="8">
    <location>
        <begin position="1"/>
        <end position="87"/>
    </location>
</feature>
<proteinExistence type="inferred from homology"/>
<dbReference type="PROSITE" id="PS51898">
    <property type="entry name" value="TYR_RECOMBINASE"/>
    <property type="match status" value="1"/>
</dbReference>
<comment type="caution">
    <text evidence="9">The sequence shown here is derived from an EMBL/GenBank/DDBJ whole genome shotgun (WGS) entry which is preliminary data.</text>
</comment>
<sequence length="300" mass="35609">MLLKDLLMEYVFNCQCRKLSDKTVDNYRKQIEYLLRYLETEHHITMLEDVQPRHIKGFLMEKTNAGRKPQYVNDLLKAYKCYFKYAYEEHYTETLLTERIRNLRQPKVIIKTFTNIEIKKMIDYYNGFDFLTLRNKAILCMLFDTGMRLNEILTLKDMQLKQDFILVHGKGNKERVVPKSPFLAKVLFKYLNARNSYFQYRVLPPNVFVSRRAKPLTHEMIERVVKDAGKFAKVSKEVRISPHTCRHTYAQVQLRNGLDLYTLSRLMGHESIAITQRYLEGIKDREVVEAAMKTSPLMNL</sequence>
<protein>
    <submittedName>
        <fullName evidence="9">Tyrosine-type recombinase/integrase</fullName>
    </submittedName>
</protein>
<dbReference type="Gene3D" id="1.10.443.10">
    <property type="entry name" value="Intergrase catalytic core"/>
    <property type="match status" value="1"/>
</dbReference>